<proteinExistence type="predicted"/>
<dbReference type="Proteomes" id="UP000187158">
    <property type="component" value="Unassembled WGS sequence"/>
</dbReference>
<dbReference type="SUPFAM" id="SSF52540">
    <property type="entry name" value="P-loop containing nucleoside triphosphate hydrolases"/>
    <property type="match status" value="1"/>
</dbReference>
<name>A0ABX3GE46_9BACL</name>
<dbReference type="EMBL" id="MPVP01000686">
    <property type="protein sequence ID" value="OMC93768.1"/>
    <property type="molecule type" value="Genomic_DNA"/>
</dbReference>
<organism evidence="2 3">
    <name type="scientific">Paenibacillus odorifer</name>
    <dbReference type="NCBI Taxonomy" id="189426"/>
    <lineage>
        <taxon>Bacteria</taxon>
        <taxon>Bacillati</taxon>
        <taxon>Bacillota</taxon>
        <taxon>Bacilli</taxon>
        <taxon>Bacillales</taxon>
        <taxon>Paenibacillaceae</taxon>
        <taxon>Paenibacillus</taxon>
    </lineage>
</organism>
<dbReference type="CDD" id="cd02042">
    <property type="entry name" value="ParAB_family"/>
    <property type="match status" value="1"/>
</dbReference>
<dbReference type="InterPro" id="IPR027417">
    <property type="entry name" value="P-loop_NTPase"/>
</dbReference>
<protein>
    <recommendedName>
        <fullName evidence="1">AAA domain-containing protein</fullName>
    </recommendedName>
</protein>
<evidence type="ECO:0000313" key="2">
    <source>
        <dbReference type="EMBL" id="OMC93768.1"/>
    </source>
</evidence>
<dbReference type="PANTHER" id="PTHR13696:SF99">
    <property type="entry name" value="COBYRINIC ACID AC-DIAMIDE SYNTHASE"/>
    <property type="match status" value="1"/>
</dbReference>
<dbReference type="InterPro" id="IPR050678">
    <property type="entry name" value="DNA_Partitioning_ATPase"/>
</dbReference>
<accession>A0ABX3GE46</accession>
<dbReference type="RefSeq" id="WP_076221073.1">
    <property type="nucleotide sequence ID" value="NZ_MPTJ01000017.1"/>
</dbReference>
<keyword evidence="3" id="KW-1185">Reference proteome</keyword>
<reference evidence="2 3" key="1">
    <citation type="submission" date="2016-11" db="EMBL/GenBank/DDBJ databases">
        <title>Paenibacillus species isolates.</title>
        <authorList>
            <person name="Beno S.M."/>
        </authorList>
    </citation>
    <scope>NUCLEOTIDE SEQUENCE [LARGE SCALE GENOMIC DNA]</scope>
    <source>
        <strain evidence="2 3">FSL H7-0433</strain>
    </source>
</reference>
<comment type="caution">
    <text evidence="2">The sequence shown here is derived from an EMBL/GenBank/DDBJ whole genome shotgun (WGS) entry which is preliminary data.</text>
</comment>
<dbReference type="InterPro" id="IPR025669">
    <property type="entry name" value="AAA_dom"/>
</dbReference>
<sequence>MRKTTVNTIANQKGSTGKTTTTYNLAYALYNEGKKILLIDFDPQGNLTMYFGIEQPDKLPYSMFNIKNAMMTDEPLPSPEECIHSQGNIDLIPSNIELSVAEINLRDENGCEKTLTTLLEPMKANYDYIIIDTTPSLGLLNINALVALNCSDHCEGKEANQSTYSH</sequence>
<evidence type="ECO:0000259" key="1">
    <source>
        <dbReference type="Pfam" id="PF13614"/>
    </source>
</evidence>
<dbReference type="Gene3D" id="3.40.50.300">
    <property type="entry name" value="P-loop containing nucleotide triphosphate hydrolases"/>
    <property type="match status" value="1"/>
</dbReference>
<dbReference type="Pfam" id="PF13614">
    <property type="entry name" value="AAA_31"/>
    <property type="match status" value="1"/>
</dbReference>
<dbReference type="PANTHER" id="PTHR13696">
    <property type="entry name" value="P-LOOP CONTAINING NUCLEOSIDE TRIPHOSPHATE HYDROLASE"/>
    <property type="match status" value="1"/>
</dbReference>
<gene>
    <name evidence="2" type="ORF">BSO21_34145</name>
</gene>
<evidence type="ECO:0000313" key="3">
    <source>
        <dbReference type="Proteomes" id="UP000187158"/>
    </source>
</evidence>
<feature type="domain" description="AAA" evidence="1">
    <location>
        <begin position="7"/>
        <end position="147"/>
    </location>
</feature>